<dbReference type="Proteomes" id="UP000799753">
    <property type="component" value="Unassembled WGS sequence"/>
</dbReference>
<sequence>MRAELSRLCRHSTPLHFTSLRTFTAAHPSLHRTLGLHLLSTYTSLSNSVAFFGLSSSSICCRPGIRFTTELPATSALRCPHSDLIWKRHEGPRTKFAIESAFGPIEYFGPSRRR</sequence>
<gene>
    <name evidence="1" type="ORF">P280DRAFT_301677</name>
</gene>
<organism evidence="1 2">
    <name type="scientific">Massarina eburnea CBS 473.64</name>
    <dbReference type="NCBI Taxonomy" id="1395130"/>
    <lineage>
        <taxon>Eukaryota</taxon>
        <taxon>Fungi</taxon>
        <taxon>Dikarya</taxon>
        <taxon>Ascomycota</taxon>
        <taxon>Pezizomycotina</taxon>
        <taxon>Dothideomycetes</taxon>
        <taxon>Pleosporomycetidae</taxon>
        <taxon>Pleosporales</taxon>
        <taxon>Massarineae</taxon>
        <taxon>Massarinaceae</taxon>
        <taxon>Massarina</taxon>
    </lineage>
</organism>
<dbReference type="EMBL" id="MU006783">
    <property type="protein sequence ID" value="KAF2641074.1"/>
    <property type="molecule type" value="Genomic_DNA"/>
</dbReference>
<name>A0A6A6S4H8_9PLEO</name>
<protein>
    <submittedName>
        <fullName evidence="1">Uncharacterized protein</fullName>
    </submittedName>
</protein>
<reference evidence="1" key="1">
    <citation type="journal article" date="2020" name="Stud. Mycol.">
        <title>101 Dothideomycetes genomes: a test case for predicting lifestyles and emergence of pathogens.</title>
        <authorList>
            <person name="Haridas S."/>
            <person name="Albert R."/>
            <person name="Binder M."/>
            <person name="Bloem J."/>
            <person name="Labutti K."/>
            <person name="Salamov A."/>
            <person name="Andreopoulos B."/>
            <person name="Baker S."/>
            <person name="Barry K."/>
            <person name="Bills G."/>
            <person name="Bluhm B."/>
            <person name="Cannon C."/>
            <person name="Castanera R."/>
            <person name="Culley D."/>
            <person name="Daum C."/>
            <person name="Ezra D."/>
            <person name="Gonzalez J."/>
            <person name="Henrissat B."/>
            <person name="Kuo A."/>
            <person name="Liang C."/>
            <person name="Lipzen A."/>
            <person name="Lutzoni F."/>
            <person name="Magnuson J."/>
            <person name="Mondo S."/>
            <person name="Nolan M."/>
            <person name="Ohm R."/>
            <person name="Pangilinan J."/>
            <person name="Park H.-J."/>
            <person name="Ramirez L."/>
            <person name="Alfaro M."/>
            <person name="Sun H."/>
            <person name="Tritt A."/>
            <person name="Yoshinaga Y."/>
            <person name="Zwiers L.-H."/>
            <person name="Turgeon B."/>
            <person name="Goodwin S."/>
            <person name="Spatafora J."/>
            <person name="Crous P."/>
            <person name="Grigoriev I."/>
        </authorList>
    </citation>
    <scope>NUCLEOTIDE SEQUENCE</scope>
    <source>
        <strain evidence="1">CBS 473.64</strain>
    </source>
</reference>
<evidence type="ECO:0000313" key="2">
    <source>
        <dbReference type="Proteomes" id="UP000799753"/>
    </source>
</evidence>
<keyword evidence="2" id="KW-1185">Reference proteome</keyword>
<proteinExistence type="predicted"/>
<evidence type="ECO:0000313" key="1">
    <source>
        <dbReference type="EMBL" id="KAF2641074.1"/>
    </source>
</evidence>
<accession>A0A6A6S4H8</accession>
<dbReference type="AlphaFoldDB" id="A0A6A6S4H8"/>